<keyword evidence="8" id="KW-1185">Reference proteome</keyword>
<proteinExistence type="predicted"/>
<feature type="region of interest" description="Disordered" evidence="5">
    <location>
        <begin position="68"/>
        <end position="320"/>
    </location>
</feature>
<comment type="subcellular location">
    <subcellularLocation>
        <location evidence="1">Golgi apparatus</location>
    </subcellularLocation>
</comment>
<dbReference type="PANTHER" id="PTHR47347">
    <property type="entry name" value="GOLGIN CANDIDATE 5"/>
    <property type="match status" value="1"/>
</dbReference>
<dbReference type="GO" id="GO:0005794">
    <property type="term" value="C:Golgi apparatus"/>
    <property type="evidence" value="ECO:0007669"/>
    <property type="project" value="UniProtKB-SubCell"/>
</dbReference>
<evidence type="ECO:0000256" key="1">
    <source>
        <dbReference type="ARBA" id="ARBA00004555"/>
    </source>
</evidence>
<evidence type="ECO:0000313" key="8">
    <source>
        <dbReference type="Proteomes" id="UP000501690"/>
    </source>
</evidence>
<keyword evidence="2" id="KW-0333">Golgi apparatus</keyword>
<name>A0A4D6N808_VIGUN</name>
<dbReference type="EMBL" id="CP039354">
    <property type="protein sequence ID" value="QCE08971.1"/>
    <property type="molecule type" value="Genomic_DNA"/>
</dbReference>
<dbReference type="Pfam" id="PF12325">
    <property type="entry name" value="TMF_TATA_bd"/>
    <property type="match status" value="1"/>
</dbReference>
<evidence type="ECO:0000256" key="3">
    <source>
        <dbReference type="ARBA" id="ARBA00023054"/>
    </source>
</evidence>
<dbReference type="AlphaFoldDB" id="A0A4D6N808"/>
<feature type="coiled-coil region" evidence="4">
    <location>
        <begin position="482"/>
        <end position="523"/>
    </location>
</feature>
<feature type="domain" description="TATA element modulatory factor 1 TATA binding" evidence="6">
    <location>
        <begin position="868"/>
        <end position="973"/>
    </location>
</feature>
<feature type="compositionally biased region" description="Basic and acidic residues" evidence="5">
    <location>
        <begin position="85"/>
        <end position="127"/>
    </location>
</feature>
<feature type="compositionally biased region" description="Polar residues" evidence="5">
    <location>
        <begin position="238"/>
        <end position="247"/>
    </location>
</feature>
<sequence length="989" mass="111913">MAWFSGKKSWGNFPDLAGAVNKLQESVKNIEKNFDTALGFEEKAESSSEDAGSWPVSTDTKALFNPVMAFMGNKSEESTEEMSEKDESSERDSETKKLLEVPESLDHTPMEEGNKALETDNEVHVGDEEITAQEENKILKKEEDGEHTESAADETIEHNLDHGKEEHHLLEMPVELTESSVEKIESLDAIDHSKEKEITDEGTSESPVSMQLTPPSLADDVVEAVTSEFGESHGISDGNANSQAETQQESKEERVQADESVKRVSSAQHEASGEGEKRDDTDTSVLQSVASDEASNSDQSSTEQLSSGTPNESSKVVTVELLPETETAAKENESDHFAHDVEADMKVHHIRSERTMSDSGAMVELERVKREMKMMEAALQGAARQAQAKADDIAKLMNENEQLKSVIEDFKRKSNEAEVESLREEYHQRVATLERKVYALTKERDTLRREQSKKIDAAALLKEKDEIITQVMAEGEELSKKQATQESTIRKLRAQIRDLEEEKKGLTTKLQVEENKVESIKRDKTATEKLLQETIEKHQNEIAAQKEYYTTALAAAKEAEALAEARVNNEARTELESRLREAEERESMLVQALEELRQTLSRKEQQAVFKEDMLRRDIEDLQKRYQASERRCEELITQVPESTRPLLRQIEAMQETNARRAEAWAAVERTLNSRLQEAEAKAATAEERERSVNERLSQTLSRINVLEAQISCLRAEQTQLSRTLEKERQRAAESRQEYLAAKEEADTQEGRVRQLEEEIRDIRQKYKLELQEALIHREHLQQEIEKEKAARSELERTARVHSAPSSDQTPITKQTSAFENGNLSRKISSASSLGSLEESHFLQASLDLSDSISDRRIPGEVSMSPYYVKSMTPSSFEAALRQKEGELASYMSRLASLESIRDSLADELVKMTEQCEKLRGEAAVLPGLRSELDALRRRHSAALELMGERDEELEELRADIVDLKEMYREQVNLLVNKIQRMKPSMMDSD</sequence>
<organism evidence="7 8">
    <name type="scientific">Vigna unguiculata</name>
    <name type="common">Cowpea</name>
    <dbReference type="NCBI Taxonomy" id="3917"/>
    <lineage>
        <taxon>Eukaryota</taxon>
        <taxon>Viridiplantae</taxon>
        <taxon>Streptophyta</taxon>
        <taxon>Embryophyta</taxon>
        <taxon>Tracheophyta</taxon>
        <taxon>Spermatophyta</taxon>
        <taxon>Magnoliopsida</taxon>
        <taxon>eudicotyledons</taxon>
        <taxon>Gunneridae</taxon>
        <taxon>Pentapetalae</taxon>
        <taxon>rosids</taxon>
        <taxon>fabids</taxon>
        <taxon>Fabales</taxon>
        <taxon>Fabaceae</taxon>
        <taxon>Papilionoideae</taxon>
        <taxon>50 kb inversion clade</taxon>
        <taxon>NPAAA clade</taxon>
        <taxon>indigoferoid/millettioid clade</taxon>
        <taxon>Phaseoleae</taxon>
        <taxon>Vigna</taxon>
    </lineage>
</organism>
<evidence type="ECO:0000256" key="5">
    <source>
        <dbReference type="SAM" id="MobiDB-lite"/>
    </source>
</evidence>
<feature type="coiled-coil region" evidence="4">
    <location>
        <begin position="365"/>
        <end position="450"/>
    </location>
</feature>
<dbReference type="Proteomes" id="UP000501690">
    <property type="component" value="Linkage Group LG10"/>
</dbReference>
<accession>A0A4D6N808</accession>
<feature type="compositionally biased region" description="Basic and acidic residues" evidence="5">
    <location>
        <begin position="180"/>
        <end position="199"/>
    </location>
</feature>
<feature type="compositionally biased region" description="Basic and acidic residues" evidence="5">
    <location>
        <begin position="248"/>
        <end position="262"/>
    </location>
</feature>
<feature type="compositionally biased region" description="Polar residues" evidence="5">
    <location>
        <begin position="204"/>
        <end position="214"/>
    </location>
</feature>
<evidence type="ECO:0000313" key="7">
    <source>
        <dbReference type="EMBL" id="QCE08971.1"/>
    </source>
</evidence>
<dbReference type="Pfam" id="PF12329">
    <property type="entry name" value="TMF_DNA_bd"/>
    <property type="match status" value="1"/>
</dbReference>
<dbReference type="PANTHER" id="PTHR47347:SF2">
    <property type="entry name" value="GOLGIN CANDIDATE 5"/>
    <property type="match status" value="1"/>
</dbReference>
<evidence type="ECO:0000256" key="2">
    <source>
        <dbReference type="ARBA" id="ARBA00023034"/>
    </source>
</evidence>
<dbReference type="InterPro" id="IPR022091">
    <property type="entry name" value="TMF_TATA-bd"/>
</dbReference>
<gene>
    <name evidence="7" type="ORF">DEO72_LG10g190</name>
</gene>
<feature type="compositionally biased region" description="Basic and acidic residues" evidence="5">
    <location>
        <begin position="271"/>
        <end position="281"/>
    </location>
</feature>
<dbReference type="InterPro" id="IPR022092">
    <property type="entry name" value="TMF_DNA-bd"/>
</dbReference>
<keyword evidence="3 4" id="KW-0175">Coiled coil</keyword>
<feature type="compositionally biased region" description="Polar residues" evidence="5">
    <location>
        <begin position="803"/>
        <end position="822"/>
    </location>
</feature>
<evidence type="ECO:0000259" key="6">
    <source>
        <dbReference type="Pfam" id="PF12325"/>
    </source>
</evidence>
<feature type="coiled-coil region" evidence="4">
    <location>
        <begin position="880"/>
        <end position="921"/>
    </location>
</feature>
<protein>
    <submittedName>
        <fullName evidence="7">TATA element modulatory factor 1 DNA binding</fullName>
    </submittedName>
</protein>
<reference evidence="7 8" key="1">
    <citation type="submission" date="2019-04" db="EMBL/GenBank/DDBJ databases">
        <title>An improved genome assembly and genetic linkage map for asparagus bean, Vigna unguiculata ssp. sesquipedialis.</title>
        <authorList>
            <person name="Xia Q."/>
            <person name="Zhang R."/>
            <person name="Dong Y."/>
        </authorList>
    </citation>
    <scope>NUCLEOTIDE SEQUENCE [LARGE SCALE GENOMIC DNA]</scope>
    <source>
        <tissue evidence="7">Leaf</tissue>
    </source>
</reference>
<feature type="compositionally biased region" description="Basic and acidic residues" evidence="5">
    <location>
        <begin position="134"/>
        <end position="170"/>
    </location>
</feature>
<feature type="region of interest" description="Disordered" evidence="5">
    <location>
        <begin position="796"/>
        <end position="822"/>
    </location>
</feature>
<feature type="coiled-coil region" evidence="4">
    <location>
        <begin position="565"/>
        <end position="638"/>
    </location>
</feature>
<evidence type="ECO:0000256" key="4">
    <source>
        <dbReference type="SAM" id="Coils"/>
    </source>
</evidence>
<feature type="compositionally biased region" description="Polar residues" evidence="5">
    <location>
        <begin position="283"/>
        <end position="316"/>
    </location>
</feature>
<feature type="coiled-coil region" evidence="4">
    <location>
        <begin position="946"/>
        <end position="973"/>
    </location>
</feature>